<evidence type="ECO:0000313" key="6">
    <source>
        <dbReference type="Proteomes" id="UP000823891"/>
    </source>
</evidence>
<feature type="compositionally biased region" description="Basic and acidic residues" evidence="1">
    <location>
        <begin position="124"/>
        <end position="140"/>
    </location>
</feature>
<feature type="compositionally biased region" description="Polar residues" evidence="1">
    <location>
        <begin position="102"/>
        <end position="119"/>
    </location>
</feature>
<gene>
    <name evidence="5" type="ORF">H9761_08190</name>
</gene>
<evidence type="ECO:0000256" key="2">
    <source>
        <dbReference type="SAM" id="SignalP"/>
    </source>
</evidence>
<comment type="caution">
    <text evidence="5">The sequence shown here is derived from an EMBL/GenBank/DDBJ whole genome shotgun (WGS) entry which is preliminary data.</text>
</comment>
<evidence type="ECO:0000313" key="5">
    <source>
        <dbReference type="EMBL" id="HJC23666.1"/>
    </source>
</evidence>
<dbReference type="Pfam" id="PF07486">
    <property type="entry name" value="Hydrolase_2"/>
    <property type="match status" value="1"/>
</dbReference>
<dbReference type="PANTHER" id="PTHR34408">
    <property type="entry name" value="FAMILY PROTEIN, PUTATIVE-RELATED"/>
    <property type="match status" value="1"/>
</dbReference>
<feature type="compositionally biased region" description="Basic and acidic residues" evidence="1">
    <location>
        <begin position="309"/>
        <end position="324"/>
    </location>
</feature>
<dbReference type="PANTHER" id="PTHR34408:SF1">
    <property type="entry name" value="GLYCOSYL HYDROLASE FAMILY 19 DOMAIN-CONTAINING PROTEIN HI_1415"/>
    <property type="match status" value="1"/>
</dbReference>
<dbReference type="GO" id="GO:0016787">
    <property type="term" value="F:hydrolase activity"/>
    <property type="evidence" value="ECO:0007669"/>
    <property type="project" value="UniProtKB-KW"/>
</dbReference>
<protein>
    <submittedName>
        <fullName evidence="5">Cell wall hydrolase</fullName>
    </submittedName>
</protein>
<feature type="region of interest" description="Disordered" evidence="1">
    <location>
        <begin position="58"/>
        <end position="143"/>
    </location>
</feature>
<proteinExistence type="predicted"/>
<dbReference type="Gene3D" id="1.10.10.2520">
    <property type="entry name" value="Cell wall hydrolase SleB, domain 1"/>
    <property type="match status" value="1"/>
</dbReference>
<organism evidence="5 6">
    <name type="scientific">Candidatus Eisenbergiella merdavium</name>
    <dbReference type="NCBI Taxonomy" id="2838551"/>
    <lineage>
        <taxon>Bacteria</taxon>
        <taxon>Bacillati</taxon>
        <taxon>Bacillota</taxon>
        <taxon>Clostridia</taxon>
        <taxon>Lachnospirales</taxon>
        <taxon>Lachnospiraceae</taxon>
        <taxon>Eisenbergiella</taxon>
    </lineage>
</organism>
<evidence type="ECO:0000256" key="1">
    <source>
        <dbReference type="SAM" id="MobiDB-lite"/>
    </source>
</evidence>
<dbReference type="Gene3D" id="2.30.30.40">
    <property type="entry name" value="SH3 Domains"/>
    <property type="match status" value="2"/>
</dbReference>
<dbReference type="EMBL" id="DWWS01000028">
    <property type="protein sequence ID" value="HJC23666.1"/>
    <property type="molecule type" value="Genomic_DNA"/>
</dbReference>
<dbReference type="InterPro" id="IPR042047">
    <property type="entry name" value="SleB_dom1"/>
</dbReference>
<reference evidence="5" key="2">
    <citation type="submission" date="2021-04" db="EMBL/GenBank/DDBJ databases">
        <authorList>
            <person name="Gilroy R."/>
        </authorList>
    </citation>
    <scope>NUCLEOTIDE SEQUENCE</scope>
    <source>
        <strain evidence="5">USAMLcec2-132</strain>
    </source>
</reference>
<feature type="compositionally biased region" description="Acidic residues" evidence="1">
    <location>
        <begin position="58"/>
        <end position="72"/>
    </location>
</feature>
<dbReference type="AlphaFoldDB" id="A0A9D2NDW4"/>
<feature type="region of interest" description="Disordered" evidence="1">
    <location>
        <begin position="306"/>
        <end position="339"/>
    </location>
</feature>
<dbReference type="Pfam" id="PF08239">
    <property type="entry name" value="SH3_3"/>
    <property type="match status" value="2"/>
</dbReference>
<feature type="compositionally biased region" description="Polar residues" evidence="1">
    <location>
        <begin position="325"/>
        <end position="336"/>
    </location>
</feature>
<sequence>MKGYRREGRKCGYLLAGALAAFCVLTNGITAFCAPASGGEERELLTAGVGQILDSVSEDGGEKEDALDEEDLQSGTAGEAKRDGVAENASAAEKAAEERSVNEATPDQMSLDQISSDQTAAGEKSVKAAEDEETAGRQEESSFQDELVMADVQDVLNVRSEPDEESGKVGYLYADCGGTILERRDGWTKLESGGLVGWAKDDYLLFGEDALTELEDVGHLVARVTGETLRIRKEPSTDAEVYDLAAQGETYEVVNKVQLHYSEGIELSGEWAAVDYEGRTGYVSSEYIEVSFEYDHGETLEEIAARQQTQEKTDSGKSGEKQEAKTQASPGRQNAGSIPAGTSDVTLLAALIQCEAGSESYEGKLAVGAVVVNRVKSASYPNTVSDVIFASGQFTPAGSGKLARVISGGNISASCIQAAGEALAGVTNVGSATHFRRAGGRDGIVIGNHVFW</sequence>
<feature type="domain" description="SH3b" evidence="4">
    <location>
        <begin position="154"/>
        <end position="204"/>
    </location>
</feature>
<dbReference type="InterPro" id="IPR011105">
    <property type="entry name" value="Cell_wall_hydrolase_SleB"/>
</dbReference>
<dbReference type="InterPro" id="IPR003646">
    <property type="entry name" value="SH3-like_bac-type"/>
</dbReference>
<evidence type="ECO:0000259" key="4">
    <source>
        <dbReference type="Pfam" id="PF08239"/>
    </source>
</evidence>
<evidence type="ECO:0000259" key="3">
    <source>
        <dbReference type="Pfam" id="PF07486"/>
    </source>
</evidence>
<feature type="domain" description="SH3b" evidence="4">
    <location>
        <begin position="228"/>
        <end position="289"/>
    </location>
</feature>
<feature type="signal peptide" evidence="2">
    <location>
        <begin position="1"/>
        <end position="33"/>
    </location>
</feature>
<keyword evidence="2" id="KW-0732">Signal</keyword>
<name>A0A9D2NDW4_9FIRM</name>
<dbReference type="Proteomes" id="UP000823891">
    <property type="component" value="Unassembled WGS sequence"/>
</dbReference>
<reference evidence="5" key="1">
    <citation type="journal article" date="2021" name="PeerJ">
        <title>Extensive microbial diversity within the chicken gut microbiome revealed by metagenomics and culture.</title>
        <authorList>
            <person name="Gilroy R."/>
            <person name="Ravi A."/>
            <person name="Getino M."/>
            <person name="Pursley I."/>
            <person name="Horton D.L."/>
            <person name="Alikhan N.F."/>
            <person name="Baker D."/>
            <person name="Gharbi K."/>
            <person name="Hall N."/>
            <person name="Watson M."/>
            <person name="Adriaenssens E.M."/>
            <person name="Foster-Nyarko E."/>
            <person name="Jarju S."/>
            <person name="Secka A."/>
            <person name="Antonio M."/>
            <person name="Oren A."/>
            <person name="Chaudhuri R.R."/>
            <person name="La Ragione R."/>
            <person name="Hildebrand F."/>
            <person name="Pallen M.J."/>
        </authorList>
    </citation>
    <scope>NUCLEOTIDE SEQUENCE</scope>
    <source>
        <strain evidence="5">USAMLcec2-132</strain>
    </source>
</reference>
<dbReference type="InterPro" id="IPR052354">
    <property type="entry name" value="Cell_Wall_Dynamics_Protein"/>
</dbReference>
<keyword evidence="5" id="KW-0378">Hydrolase</keyword>
<feature type="chain" id="PRO_5038691645" evidence="2">
    <location>
        <begin position="34"/>
        <end position="452"/>
    </location>
</feature>
<accession>A0A9D2NDW4</accession>
<feature type="domain" description="Cell wall hydrolase SleB" evidence="3">
    <location>
        <begin position="358"/>
        <end position="438"/>
    </location>
</feature>